<protein>
    <recommendedName>
        <fullName evidence="3">P22 coat protein-gene protein 5</fullName>
    </recommendedName>
</protein>
<reference evidence="1 2" key="1">
    <citation type="submission" date="2021-04" db="EMBL/GenBank/DDBJ databases">
        <title>Whole genome sequence analysis of a thiophenic sulfur metabolizing bacteria.</title>
        <authorList>
            <person name="Akhtar N."/>
            <person name="Akram J."/>
            <person name="Aslam A."/>
        </authorList>
    </citation>
    <scope>NUCLEOTIDE SEQUENCE [LARGE SCALE GENOMIC DNA]</scope>
    <source>
        <strain evidence="1 2">3OW</strain>
    </source>
</reference>
<proteinExistence type="predicted"/>
<name>A0ABS5NG37_TSUPA</name>
<evidence type="ECO:0000313" key="2">
    <source>
        <dbReference type="Proteomes" id="UP000676853"/>
    </source>
</evidence>
<evidence type="ECO:0000313" key="1">
    <source>
        <dbReference type="EMBL" id="MBS4103265.1"/>
    </source>
</evidence>
<comment type="caution">
    <text evidence="1">The sequence shown here is derived from an EMBL/GenBank/DDBJ whole genome shotgun (WGS) entry which is preliminary data.</text>
</comment>
<dbReference type="RefSeq" id="WP_212554693.1">
    <property type="nucleotide sequence ID" value="NZ_JAGXOE010000057.1"/>
</dbReference>
<keyword evidence="2" id="KW-1185">Reference proteome</keyword>
<accession>A0ABS5NG37</accession>
<sequence>MAVDVNTYVKSDIVVDTAIGLLQREIVLPKLVWTNGVGGWEGRQNDTITIRIPATAVARERTMRSADTIQVDALSEDSIAVKIDKQLYSGTPTTLEELTLDISDFTRQKIVPPIRAITEAYENKVAALIASAPYQTTHVFDAAHPIDAFADADLQLDEDNVPTGERVFVVGTKLYNAIRKSDQWVNFAWNGSDAALRKGQVGEVLGYTLIRSKAIDAEDGYCFHKTAFVVGNRAPAVPQGAAAGGSAASSDGSFALTWVRDYDFTNQVDRQVFSTFYGGNVVLDDGTFKRGAKISLNAGS</sequence>
<organism evidence="1 2">
    <name type="scientific">Tsukamurella paurometabola</name>
    <name type="common">Corynebacterium paurometabolum</name>
    <dbReference type="NCBI Taxonomy" id="2061"/>
    <lineage>
        <taxon>Bacteria</taxon>
        <taxon>Bacillati</taxon>
        <taxon>Actinomycetota</taxon>
        <taxon>Actinomycetes</taxon>
        <taxon>Mycobacteriales</taxon>
        <taxon>Tsukamurellaceae</taxon>
        <taxon>Tsukamurella</taxon>
    </lineage>
</organism>
<dbReference type="EMBL" id="JAGXOE010000057">
    <property type="protein sequence ID" value="MBS4103265.1"/>
    <property type="molecule type" value="Genomic_DNA"/>
</dbReference>
<evidence type="ECO:0008006" key="3">
    <source>
        <dbReference type="Google" id="ProtNLM"/>
    </source>
</evidence>
<dbReference type="Proteomes" id="UP000676853">
    <property type="component" value="Unassembled WGS sequence"/>
</dbReference>
<gene>
    <name evidence="1" type="ORF">KFZ73_18720</name>
</gene>